<dbReference type="AlphaFoldDB" id="A0A9P0PVU9"/>
<keyword evidence="3" id="KW-1185">Reference proteome</keyword>
<accession>A0A9P0PVU9</accession>
<organism evidence="2 3">
    <name type="scientific">Acanthoscelides obtectus</name>
    <name type="common">Bean weevil</name>
    <name type="synonym">Bruchus obtectus</name>
    <dbReference type="NCBI Taxonomy" id="200917"/>
    <lineage>
        <taxon>Eukaryota</taxon>
        <taxon>Metazoa</taxon>
        <taxon>Ecdysozoa</taxon>
        <taxon>Arthropoda</taxon>
        <taxon>Hexapoda</taxon>
        <taxon>Insecta</taxon>
        <taxon>Pterygota</taxon>
        <taxon>Neoptera</taxon>
        <taxon>Endopterygota</taxon>
        <taxon>Coleoptera</taxon>
        <taxon>Polyphaga</taxon>
        <taxon>Cucujiformia</taxon>
        <taxon>Chrysomeloidea</taxon>
        <taxon>Chrysomelidae</taxon>
        <taxon>Bruchinae</taxon>
        <taxon>Bruchini</taxon>
        <taxon>Acanthoscelides</taxon>
    </lineage>
</organism>
<dbReference type="EMBL" id="CAKOFQ010007426">
    <property type="protein sequence ID" value="CAH2000876.1"/>
    <property type="molecule type" value="Genomic_DNA"/>
</dbReference>
<proteinExistence type="predicted"/>
<evidence type="ECO:0000256" key="1">
    <source>
        <dbReference type="SAM" id="MobiDB-lite"/>
    </source>
</evidence>
<feature type="region of interest" description="Disordered" evidence="1">
    <location>
        <begin position="108"/>
        <end position="130"/>
    </location>
</feature>
<evidence type="ECO:0000313" key="2">
    <source>
        <dbReference type="EMBL" id="CAH2000876.1"/>
    </source>
</evidence>
<sequence>MAECVSKPCKDKRGERITLTKKAADKIIQCSEIRKEKSNLQQRFHEPSSRKMEFSTESFELFESSRAEANNRHDKWGDEVKMRLSQVIDLVSSDERYHWHCYKTFQKPGSHSLKKEQQQPKGGQVHFTLI</sequence>
<name>A0A9P0PVU9_ACAOB</name>
<reference evidence="2" key="1">
    <citation type="submission" date="2022-03" db="EMBL/GenBank/DDBJ databases">
        <authorList>
            <person name="Sayadi A."/>
        </authorList>
    </citation>
    <scope>NUCLEOTIDE SEQUENCE</scope>
</reference>
<dbReference type="Proteomes" id="UP001152888">
    <property type="component" value="Unassembled WGS sequence"/>
</dbReference>
<gene>
    <name evidence="2" type="ORF">ACAOBT_LOCUS25849</name>
</gene>
<comment type="caution">
    <text evidence="2">The sequence shown here is derived from an EMBL/GenBank/DDBJ whole genome shotgun (WGS) entry which is preliminary data.</text>
</comment>
<dbReference type="OrthoDB" id="6747455at2759"/>
<evidence type="ECO:0000313" key="3">
    <source>
        <dbReference type="Proteomes" id="UP001152888"/>
    </source>
</evidence>
<protein>
    <submittedName>
        <fullName evidence="2">Uncharacterized protein</fullName>
    </submittedName>
</protein>